<dbReference type="RefSeq" id="WP_090742404.1">
    <property type="nucleotide sequence ID" value="NZ_FOBW01000003.1"/>
</dbReference>
<accession>A0A1H7Z259</accession>
<dbReference type="InterPro" id="IPR054224">
    <property type="entry name" value="DUF6944"/>
</dbReference>
<protein>
    <submittedName>
        <fullName evidence="1">Uncharacterized protein</fullName>
    </submittedName>
</protein>
<keyword evidence="2" id="KW-1185">Reference proteome</keyword>
<dbReference type="Proteomes" id="UP000198553">
    <property type="component" value="Unassembled WGS sequence"/>
</dbReference>
<dbReference type="OrthoDB" id="2927316at2"/>
<dbReference type="AlphaFoldDB" id="A0A1H7Z259"/>
<reference evidence="2" key="1">
    <citation type="submission" date="2016-10" db="EMBL/GenBank/DDBJ databases">
        <authorList>
            <person name="Varghese N."/>
            <person name="Submissions S."/>
        </authorList>
    </citation>
    <scope>NUCLEOTIDE SEQUENCE [LARGE SCALE GENOMIC DNA]</scope>
    <source>
        <strain evidence="2">B48,IBRC-M 10115,DSM 25386,CECT 8001</strain>
    </source>
</reference>
<name>A0A1H7Z259_9BACI</name>
<proteinExistence type="predicted"/>
<evidence type="ECO:0000313" key="1">
    <source>
        <dbReference type="EMBL" id="SEM52315.1"/>
    </source>
</evidence>
<dbReference type="EMBL" id="FOBW01000003">
    <property type="protein sequence ID" value="SEM52315.1"/>
    <property type="molecule type" value="Genomic_DNA"/>
</dbReference>
<dbReference type="Pfam" id="PF22116">
    <property type="entry name" value="DUF6944"/>
    <property type="match status" value="1"/>
</dbReference>
<gene>
    <name evidence="1" type="ORF">SAMN05192533_103235</name>
</gene>
<evidence type="ECO:0000313" key="2">
    <source>
        <dbReference type="Proteomes" id="UP000198553"/>
    </source>
</evidence>
<organism evidence="1 2">
    <name type="scientific">Mesobacillus persicus</name>
    <dbReference type="NCBI Taxonomy" id="930146"/>
    <lineage>
        <taxon>Bacteria</taxon>
        <taxon>Bacillati</taxon>
        <taxon>Bacillota</taxon>
        <taxon>Bacilli</taxon>
        <taxon>Bacillales</taxon>
        <taxon>Bacillaceae</taxon>
        <taxon>Mesobacillus</taxon>
    </lineage>
</organism>
<sequence length="193" mass="20538">MGNEFKSIFGAWTQAIGTVVSAIGSTPFPYVSEQSLTNIDLIGNVMQGTGNALQADEVGEPLEKLGNEIQAIGNSSCVTGIIIDFNEETKQKLIITGNWLQALGGLTVVGDQLKERSNGNQTLILIGNLLQAIGNSLQATSVTYELKDKEIMYGAKGNQGGDTRYTQTLHVSGSWIQAVGSVMCLIGQLKEES</sequence>